<organism evidence="1">
    <name type="scientific">uncultured marine thaumarchaeote SAT1000_15_E07</name>
    <dbReference type="NCBI Taxonomy" id="1456385"/>
    <lineage>
        <taxon>Archaea</taxon>
        <taxon>Nitrososphaerota</taxon>
        <taxon>environmental samples</taxon>
    </lineage>
</organism>
<evidence type="ECO:0000313" key="1">
    <source>
        <dbReference type="EMBL" id="AIF23419.1"/>
    </source>
</evidence>
<accession>A0A075I651</accession>
<protein>
    <submittedName>
        <fullName evidence="1">Secreted periplasmic Zn-dependent protease</fullName>
    </submittedName>
</protein>
<name>A0A075I651_9ARCH</name>
<dbReference type="AlphaFoldDB" id="A0A075I651"/>
<keyword evidence="1" id="KW-0645">Protease</keyword>
<proteinExistence type="predicted"/>
<reference evidence="1" key="1">
    <citation type="journal article" date="2014" name="Genome Biol. Evol.">
        <title>Pangenome evidence for extensive interdomain horizontal transfer affecting lineage core and shell genes in uncultured planktonic thaumarchaeota and euryarchaeota.</title>
        <authorList>
            <person name="Deschamps P."/>
            <person name="Zivanovic Y."/>
            <person name="Moreira D."/>
            <person name="Rodriguez-Valera F."/>
            <person name="Lopez-Garcia P."/>
        </authorList>
    </citation>
    <scope>NUCLEOTIDE SEQUENCE</scope>
</reference>
<dbReference type="GO" id="GO:0006508">
    <property type="term" value="P:proteolysis"/>
    <property type="evidence" value="ECO:0007669"/>
    <property type="project" value="UniProtKB-KW"/>
</dbReference>
<sequence>MFACFDMKCQYVLCFSLMACMLLFSSISESYGHGLGYEIMPPEMLGSKLVSLEISSDTWPDEYTKEISFSLFETDTGVAVKNVTYFVMLTKQNEVLFDITSQRDDGMFVLKLHTTEDDQITVEEEDSNFFGSLLGGSKIVNVRGNVFDSGGLYDFKVIITTGDEYSNVLSPPLDYDVGISFLDKTSHSINDMNFGQQKLNVITYYELIGDDFTYDQNKKMISYSMPFDWSEKNILVTSVMHQEIIIPKTFGDLMVESFSANVNGFQVPDGVITIDDFSAENRVAHIVLNQNDILELSKKIGGFPNKMHFSIMPSADNLPLTTMTENAQFKINLSWEPQSIKSGSTTTFYYEILDAFYVDRQVSVRHDLSIFHDGEELGQISGGSVDMGFTVIEFDVPDDVSGIITLQFENLNGSNLAGAIFPVVVNRISIDETSIPAWIKNNAGWWATDQIDDSSFLQGIQYLIKEGIMIIPPIESSDDSDAVPDAGQRAQAFDQRVPPWIKNNAGWWATDQIDDSSFLQGIQYLVQKGIIVV</sequence>
<dbReference type="GO" id="GO:0008233">
    <property type="term" value="F:peptidase activity"/>
    <property type="evidence" value="ECO:0007669"/>
    <property type="project" value="UniProtKB-KW"/>
</dbReference>
<dbReference type="EMBL" id="KF901230">
    <property type="protein sequence ID" value="AIF23419.1"/>
    <property type="molecule type" value="Genomic_DNA"/>
</dbReference>
<keyword evidence="1" id="KW-0378">Hydrolase</keyword>